<dbReference type="Proteomes" id="UP000790377">
    <property type="component" value="Unassembled WGS sequence"/>
</dbReference>
<proteinExistence type="predicted"/>
<protein>
    <submittedName>
        <fullName evidence="1">Uncharacterized protein</fullName>
    </submittedName>
</protein>
<comment type="caution">
    <text evidence="1">The sequence shown here is derived from an EMBL/GenBank/DDBJ whole genome shotgun (WGS) entry which is preliminary data.</text>
</comment>
<dbReference type="EMBL" id="MU268158">
    <property type="protein sequence ID" value="KAH7905598.1"/>
    <property type="molecule type" value="Genomic_DNA"/>
</dbReference>
<keyword evidence="2" id="KW-1185">Reference proteome</keyword>
<gene>
    <name evidence="1" type="ORF">BJ138DRAFT_1118325</name>
</gene>
<evidence type="ECO:0000313" key="2">
    <source>
        <dbReference type="Proteomes" id="UP000790377"/>
    </source>
</evidence>
<name>A0ACB7ZXY4_9AGAM</name>
<accession>A0ACB7ZXY4</accession>
<sequence length="123" mass="14327">MVSLLRHDIDRLTWHPLTYWDLIIFVTQAQHTFLDIFGHMDLVEYAQNRMRYGTMIDHLSSAWGDLTEPVNTQWIGCFTQDSAVCDELMRTGVPVWLIQVENSLFADMNIIRPVLLTFPDTIV</sequence>
<reference evidence="1" key="1">
    <citation type="journal article" date="2021" name="New Phytol.">
        <title>Evolutionary innovations through gain and loss of genes in the ectomycorrhizal Boletales.</title>
        <authorList>
            <person name="Wu G."/>
            <person name="Miyauchi S."/>
            <person name="Morin E."/>
            <person name="Kuo A."/>
            <person name="Drula E."/>
            <person name="Varga T."/>
            <person name="Kohler A."/>
            <person name="Feng B."/>
            <person name="Cao Y."/>
            <person name="Lipzen A."/>
            <person name="Daum C."/>
            <person name="Hundley H."/>
            <person name="Pangilinan J."/>
            <person name="Johnson J."/>
            <person name="Barry K."/>
            <person name="LaButti K."/>
            <person name="Ng V."/>
            <person name="Ahrendt S."/>
            <person name="Min B."/>
            <person name="Choi I.G."/>
            <person name="Park H."/>
            <person name="Plett J.M."/>
            <person name="Magnuson J."/>
            <person name="Spatafora J.W."/>
            <person name="Nagy L.G."/>
            <person name="Henrissat B."/>
            <person name="Grigoriev I.V."/>
            <person name="Yang Z.L."/>
            <person name="Xu J."/>
            <person name="Martin F.M."/>
        </authorList>
    </citation>
    <scope>NUCLEOTIDE SEQUENCE</scope>
    <source>
        <strain evidence="1">ATCC 28755</strain>
    </source>
</reference>
<organism evidence="1 2">
    <name type="scientific">Hygrophoropsis aurantiaca</name>
    <dbReference type="NCBI Taxonomy" id="72124"/>
    <lineage>
        <taxon>Eukaryota</taxon>
        <taxon>Fungi</taxon>
        <taxon>Dikarya</taxon>
        <taxon>Basidiomycota</taxon>
        <taxon>Agaricomycotina</taxon>
        <taxon>Agaricomycetes</taxon>
        <taxon>Agaricomycetidae</taxon>
        <taxon>Boletales</taxon>
        <taxon>Coniophorineae</taxon>
        <taxon>Hygrophoropsidaceae</taxon>
        <taxon>Hygrophoropsis</taxon>
    </lineage>
</organism>
<evidence type="ECO:0000313" key="1">
    <source>
        <dbReference type="EMBL" id="KAH7905598.1"/>
    </source>
</evidence>